<dbReference type="PROSITE" id="PS50914">
    <property type="entry name" value="BON"/>
    <property type="match status" value="1"/>
</dbReference>
<evidence type="ECO:0000259" key="2">
    <source>
        <dbReference type="PROSITE" id="PS50914"/>
    </source>
</evidence>
<dbReference type="InterPro" id="IPR014004">
    <property type="entry name" value="Transpt-assoc_nodulatn_dom_bac"/>
</dbReference>
<feature type="region of interest" description="Disordered" evidence="1">
    <location>
        <begin position="1"/>
        <end position="102"/>
    </location>
</feature>
<reference evidence="3" key="1">
    <citation type="submission" date="2022-07" db="EMBL/GenBank/DDBJ databases">
        <title>Tahibacter sp., a new gammaproteobacterium isolated from the silt sample collected at pig farm.</title>
        <authorList>
            <person name="Chen H."/>
        </authorList>
    </citation>
    <scope>NUCLEOTIDE SEQUENCE</scope>
    <source>
        <strain evidence="3">P2K</strain>
    </source>
</reference>
<feature type="compositionally biased region" description="Basic and acidic residues" evidence="1">
    <location>
        <begin position="79"/>
        <end position="102"/>
    </location>
</feature>
<evidence type="ECO:0000313" key="4">
    <source>
        <dbReference type="Proteomes" id="UP001165498"/>
    </source>
</evidence>
<feature type="domain" description="BON" evidence="2">
    <location>
        <begin position="166"/>
        <end position="234"/>
    </location>
</feature>
<dbReference type="SMART" id="SM00749">
    <property type="entry name" value="BON"/>
    <property type="match status" value="1"/>
</dbReference>
<organism evidence="3 4">
    <name type="scientific">Tahibacter harae</name>
    <dbReference type="NCBI Taxonomy" id="2963937"/>
    <lineage>
        <taxon>Bacteria</taxon>
        <taxon>Pseudomonadati</taxon>
        <taxon>Pseudomonadota</taxon>
        <taxon>Gammaproteobacteria</taxon>
        <taxon>Lysobacterales</taxon>
        <taxon>Rhodanobacteraceae</taxon>
        <taxon>Tahibacter</taxon>
    </lineage>
</organism>
<feature type="region of interest" description="Disordered" evidence="1">
    <location>
        <begin position="142"/>
        <end position="164"/>
    </location>
</feature>
<gene>
    <name evidence="3" type="ORF">NM961_12805</name>
</gene>
<keyword evidence="4" id="KW-1185">Reference proteome</keyword>
<comment type="caution">
    <text evidence="3">The sequence shown here is derived from an EMBL/GenBank/DDBJ whole genome shotgun (WGS) entry which is preliminary data.</text>
</comment>
<sequence>MNRNDTDQHRRGRGQSDGDPSRARGETTQSPASATDPAERQRHPSLRWRAADDRRDPRDIAAYAGVQRGAYGRYDEDDWQPRDHDRGYGEYEAERRLSVADERQQRAQLGVYDEDPRGRYAGGPPHYRAGYAEAIAGAPGAGAYGRPRGRPGEDFRGRGPRGYVRSDERVREDVSECLAEDPYVDASNIDVVVREGVVTLSGSIAQRRLKHRAEDLAGACRGVREVDNRLRVAPYPETGPVENT</sequence>
<dbReference type="InterPro" id="IPR007055">
    <property type="entry name" value="BON_dom"/>
</dbReference>
<feature type="compositionally biased region" description="Basic and acidic residues" evidence="1">
    <location>
        <begin position="49"/>
        <end position="59"/>
    </location>
</feature>
<name>A0ABT1QTI8_9GAMM</name>
<accession>A0ABT1QTI8</accession>
<feature type="compositionally biased region" description="Basic and acidic residues" evidence="1">
    <location>
        <begin position="1"/>
        <end position="25"/>
    </location>
</feature>
<dbReference type="PANTHER" id="PTHR34606:SF15">
    <property type="entry name" value="BON DOMAIN-CONTAINING PROTEIN"/>
    <property type="match status" value="1"/>
</dbReference>
<dbReference type="PANTHER" id="PTHR34606">
    <property type="entry name" value="BON DOMAIN-CONTAINING PROTEIN"/>
    <property type="match status" value="1"/>
</dbReference>
<dbReference type="Proteomes" id="UP001165498">
    <property type="component" value="Unassembled WGS sequence"/>
</dbReference>
<dbReference type="Gene3D" id="3.30.1340.30">
    <property type="match status" value="1"/>
</dbReference>
<protein>
    <submittedName>
        <fullName evidence="3">BON domain-containing protein</fullName>
    </submittedName>
</protein>
<dbReference type="Pfam" id="PF04972">
    <property type="entry name" value="BON"/>
    <property type="match status" value="1"/>
</dbReference>
<dbReference type="RefSeq" id="WP_255914778.1">
    <property type="nucleotide sequence ID" value="NZ_JANFQO010000010.1"/>
</dbReference>
<evidence type="ECO:0000256" key="1">
    <source>
        <dbReference type="SAM" id="MobiDB-lite"/>
    </source>
</evidence>
<evidence type="ECO:0000313" key="3">
    <source>
        <dbReference type="EMBL" id="MCQ4165591.1"/>
    </source>
</evidence>
<proteinExistence type="predicted"/>
<dbReference type="InterPro" id="IPR051686">
    <property type="entry name" value="Lipoprotein_DolP"/>
</dbReference>
<dbReference type="EMBL" id="JANFQO010000010">
    <property type="protein sequence ID" value="MCQ4165591.1"/>
    <property type="molecule type" value="Genomic_DNA"/>
</dbReference>